<dbReference type="PANTHER" id="PTHR37938:SF1">
    <property type="entry name" value="BLL0215 PROTEIN"/>
    <property type="match status" value="1"/>
</dbReference>
<dbReference type="Pfam" id="PF03703">
    <property type="entry name" value="bPH_2"/>
    <property type="match status" value="1"/>
</dbReference>
<evidence type="ECO:0000256" key="1">
    <source>
        <dbReference type="SAM" id="MobiDB-lite"/>
    </source>
</evidence>
<dbReference type="InterPro" id="IPR005182">
    <property type="entry name" value="YdbS-like_PH"/>
</dbReference>
<organism evidence="4 5">
    <name type="scientific">Candidatus Yanofskybacteria bacterium RIFCSPHIGHO2_02_FULL_43_22</name>
    <dbReference type="NCBI Taxonomy" id="1802681"/>
    <lineage>
        <taxon>Bacteria</taxon>
        <taxon>Candidatus Yanofskyibacteriota</taxon>
    </lineage>
</organism>
<dbReference type="PANTHER" id="PTHR37938">
    <property type="entry name" value="BLL0215 PROTEIN"/>
    <property type="match status" value="1"/>
</dbReference>
<evidence type="ECO:0000256" key="2">
    <source>
        <dbReference type="SAM" id="Phobius"/>
    </source>
</evidence>
<keyword evidence="2" id="KW-1133">Transmembrane helix</keyword>
<keyword evidence="2" id="KW-0472">Membrane</keyword>
<dbReference type="EMBL" id="MGJV01000018">
    <property type="protein sequence ID" value="OGN14928.1"/>
    <property type="molecule type" value="Genomic_DNA"/>
</dbReference>
<feature type="region of interest" description="Disordered" evidence="1">
    <location>
        <begin position="180"/>
        <end position="201"/>
    </location>
</feature>
<protein>
    <recommendedName>
        <fullName evidence="3">YdbS-like PH domain-containing protein</fullName>
    </recommendedName>
</protein>
<evidence type="ECO:0000313" key="4">
    <source>
        <dbReference type="EMBL" id="OGN14928.1"/>
    </source>
</evidence>
<feature type="domain" description="YdbS-like PH" evidence="3">
    <location>
        <begin position="98"/>
        <end position="158"/>
    </location>
</feature>
<name>A0A1F8FQU9_9BACT</name>
<evidence type="ECO:0000313" key="5">
    <source>
        <dbReference type="Proteomes" id="UP000176581"/>
    </source>
</evidence>
<accession>A0A1F8FQU9</accession>
<dbReference type="Proteomes" id="UP000176581">
    <property type="component" value="Unassembled WGS sequence"/>
</dbReference>
<sequence length="201" mass="22944">MSNVLDPTEHVIMRMRRHPFALISESSTIAAAAFAPLLLYPFLSRQEWFGLSGNPVFLFIAIVSAWGLLFWMVFYKILLDYYLDVWILTDKKLIDVEQKGIFRREVATLMLESIQDVTVEVSGIIPTMLNFGEVRVQTAGANREFQMHQMRNPYQIKEAVVKAHGEALARSRIVQMQPPQEYISPVPAENDSALPDTETIQ</sequence>
<reference evidence="4 5" key="1">
    <citation type="journal article" date="2016" name="Nat. Commun.">
        <title>Thousands of microbial genomes shed light on interconnected biogeochemical processes in an aquifer system.</title>
        <authorList>
            <person name="Anantharaman K."/>
            <person name="Brown C.T."/>
            <person name="Hug L.A."/>
            <person name="Sharon I."/>
            <person name="Castelle C.J."/>
            <person name="Probst A.J."/>
            <person name="Thomas B.C."/>
            <person name="Singh A."/>
            <person name="Wilkins M.J."/>
            <person name="Karaoz U."/>
            <person name="Brodie E.L."/>
            <person name="Williams K.H."/>
            <person name="Hubbard S.S."/>
            <person name="Banfield J.F."/>
        </authorList>
    </citation>
    <scope>NUCLEOTIDE SEQUENCE [LARGE SCALE GENOMIC DNA]</scope>
</reference>
<feature type="transmembrane region" description="Helical" evidence="2">
    <location>
        <begin position="20"/>
        <end position="43"/>
    </location>
</feature>
<feature type="transmembrane region" description="Helical" evidence="2">
    <location>
        <begin position="55"/>
        <end position="74"/>
    </location>
</feature>
<evidence type="ECO:0000259" key="3">
    <source>
        <dbReference type="Pfam" id="PF03703"/>
    </source>
</evidence>
<gene>
    <name evidence="4" type="ORF">A3J47_00760</name>
</gene>
<dbReference type="AlphaFoldDB" id="A0A1F8FQU9"/>
<comment type="caution">
    <text evidence="4">The sequence shown here is derived from an EMBL/GenBank/DDBJ whole genome shotgun (WGS) entry which is preliminary data.</text>
</comment>
<proteinExistence type="predicted"/>
<keyword evidence="2" id="KW-0812">Transmembrane</keyword>